<evidence type="ECO:0000256" key="2">
    <source>
        <dbReference type="ARBA" id="ARBA00009739"/>
    </source>
</evidence>
<dbReference type="SUPFAM" id="SSF50044">
    <property type="entry name" value="SH3-domain"/>
    <property type="match status" value="1"/>
</dbReference>
<name>A0AAD7N5T8_9AGAR</name>
<evidence type="ECO:0000256" key="1">
    <source>
        <dbReference type="ARBA" id="ARBA00004651"/>
    </source>
</evidence>
<evidence type="ECO:0000259" key="12">
    <source>
        <dbReference type="PROSITE" id="PS50002"/>
    </source>
</evidence>
<evidence type="ECO:0000256" key="8">
    <source>
        <dbReference type="ARBA" id="ARBA00023136"/>
    </source>
</evidence>
<evidence type="ECO:0000313" key="13">
    <source>
        <dbReference type="EMBL" id="KAJ7747121.1"/>
    </source>
</evidence>
<dbReference type="PROSITE" id="PS50002">
    <property type="entry name" value="SH3"/>
    <property type="match status" value="1"/>
</dbReference>
<keyword evidence="14" id="KW-1185">Reference proteome</keyword>
<dbReference type="AlphaFoldDB" id="A0AAD7N5T8"/>
<comment type="subcellular location">
    <subcellularLocation>
        <location evidence="1">Cell membrane</location>
        <topology evidence="1">Multi-pass membrane protein</topology>
    </subcellularLocation>
</comment>
<dbReference type="CDD" id="cd11855">
    <property type="entry name" value="SH3_Sho1p"/>
    <property type="match status" value="1"/>
</dbReference>
<dbReference type="PRINTS" id="PR00452">
    <property type="entry name" value="SH3DOMAIN"/>
</dbReference>
<comment type="similarity">
    <text evidence="2">Belongs to the SHO1 family.</text>
</comment>
<proteinExistence type="inferred from homology"/>
<feature type="region of interest" description="Disordered" evidence="10">
    <location>
        <begin position="147"/>
        <end position="299"/>
    </location>
</feature>
<gene>
    <name evidence="13" type="ORF">DFH07DRAFT_578270</name>
</gene>
<keyword evidence="8 11" id="KW-0472">Membrane</keyword>
<feature type="transmembrane region" description="Helical" evidence="11">
    <location>
        <begin position="12"/>
        <end position="32"/>
    </location>
</feature>
<keyword evidence="4" id="KW-1003">Cell membrane</keyword>
<accession>A0AAD7N5T8</accession>
<evidence type="ECO:0000256" key="3">
    <source>
        <dbReference type="ARBA" id="ARBA00022443"/>
    </source>
</evidence>
<evidence type="ECO:0000256" key="9">
    <source>
        <dbReference type="PROSITE-ProRule" id="PRU00192"/>
    </source>
</evidence>
<keyword evidence="3 9" id="KW-0728">SH3 domain</keyword>
<evidence type="ECO:0000256" key="10">
    <source>
        <dbReference type="SAM" id="MobiDB-lite"/>
    </source>
</evidence>
<dbReference type="GO" id="GO:0005886">
    <property type="term" value="C:plasma membrane"/>
    <property type="evidence" value="ECO:0007669"/>
    <property type="project" value="UniProtKB-SubCell"/>
</dbReference>
<sequence length="356" mass="38381">MARFDFAPFRTHYFFLLTTVLAIIAWFIALISQSISTAQFGNRFVGVLWFAIFLQAFLNVGVICTIATDTIHTSRYQLAIFGVMATVFAIEGVEQDIFSTLPAVFMTATGYLILAMVDILWVLYFTSEEDSLMLHIFNRLGSGGLTPPARRGRTRGQSVASSHAGDKEKYALGRGVSSEDVNRDAQRSVVGGASVSRRGTGLARSGTGRSTSSRKSLVGSTHSVAAGEPDQVTSPVDAVPPVPELPPPTPTRPKTPSRPKSTVSRADSTVLGNGAPTESAPSVSEAEPTATPTVDSEYPLRAKARHAYKASPEDPNELSFAKGEILLIEDQEGKWWQAKKLDDTTGIVPSNYLLIL</sequence>
<dbReference type="Gene3D" id="2.30.30.40">
    <property type="entry name" value="SH3 Domains"/>
    <property type="match status" value="1"/>
</dbReference>
<dbReference type="InterPro" id="IPR001452">
    <property type="entry name" value="SH3_domain"/>
</dbReference>
<evidence type="ECO:0000313" key="14">
    <source>
        <dbReference type="Proteomes" id="UP001215280"/>
    </source>
</evidence>
<dbReference type="InterPro" id="IPR036028">
    <property type="entry name" value="SH3-like_dom_sf"/>
</dbReference>
<comment type="caution">
    <text evidence="13">The sequence shown here is derived from an EMBL/GenBank/DDBJ whole genome shotgun (WGS) entry which is preliminary data.</text>
</comment>
<feature type="domain" description="SH3" evidence="12">
    <location>
        <begin position="297"/>
        <end position="356"/>
    </location>
</feature>
<keyword evidence="7" id="KW-0346">Stress response</keyword>
<organism evidence="13 14">
    <name type="scientific">Mycena maculata</name>
    <dbReference type="NCBI Taxonomy" id="230809"/>
    <lineage>
        <taxon>Eukaryota</taxon>
        <taxon>Fungi</taxon>
        <taxon>Dikarya</taxon>
        <taxon>Basidiomycota</taxon>
        <taxon>Agaricomycotina</taxon>
        <taxon>Agaricomycetes</taxon>
        <taxon>Agaricomycetidae</taxon>
        <taxon>Agaricales</taxon>
        <taxon>Marasmiineae</taxon>
        <taxon>Mycenaceae</taxon>
        <taxon>Mycena</taxon>
    </lineage>
</organism>
<feature type="transmembrane region" description="Helical" evidence="11">
    <location>
        <begin position="103"/>
        <end position="124"/>
    </location>
</feature>
<evidence type="ECO:0000256" key="11">
    <source>
        <dbReference type="SAM" id="Phobius"/>
    </source>
</evidence>
<dbReference type="Pfam" id="PF00018">
    <property type="entry name" value="SH3_1"/>
    <property type="match status" value="1"/>
</dbReference>
<protein>
    <recommendedName>
        <fullName evidence="12">SH3 domain-containing protein</fullName>
    </recommendedName>
</protein>
<feature type="compositionally biased region" description="Pro residues" evidence="10">
    <location>
        <begin position="238"/>
        <end position="253"/>
    </location>
</feature>
<keyword evidence="5 11" id="KW-0812">Transmembrane</keyword>
<keyword evidence="6 11" id="KW-1133">Transmembrane helix</keyword>
<dbReference type="EMBL" id="JARJLG010000095">
    <property type="protein sequence ID" value="KAJ7747121.1"/>
    <property type="molecule type" value="Genomic_DNA"/>
</dbReference>
<reference evidence="13" key="1">
    <citation type="submission" date="2023-03" db="EMBL/GenBank/DDBJ databases">
        <title>Massive genome expansion in bonnet fungi (Mycena s.s.) driven by repeated elements and novel gene families across ecological guilds.</title>
        <authorList>
            <consortium name="Lawrence Berkeley National Laboratory"/>
            <person name="Harder C.B."/>
            <person name="Miyauchi S."/>
            <person name="Viragh M."/>
            <person name="Kuo A."/>
            <person name="Thoen E."/>
            <person name="Andreopoulos B."/>
            <person name="Lu D."/>
            <person name="Skrede I."/>
            <person name="Drula E."/>
            <person name="Henrissat B."/>
            <person name="Morin E."/>
            <person name="Kohler A."/>
            <person name="Barry K."/>
            <person name="LaButti K."/>
            <person name="Morin E."/>
            <person name="Salamov A."/>
            <person name="Lipzen A."/>
            <person name="Mereny Z."/>
            <person name="Hegedus B."/>
            <person name="Baldrian P."/>
            <person name="Stursova M."/>
            <person name="Weitz H."/>
            <person name="Taylor A."/>
            <person name="Grigoriev I.V."/>
            <person name="Nagy L.G."/>
            <person name="Martin F."/>
            <person name="Kauserud H."/>
        </authorList>
    </citation>
    <scope>NUCLEOTIDE SEQUENCE</scope>
    <source>
        <strain evidence="13">CBHHK188m</strain>
    </source>
</reference>
<dbReference type="InterPro" id="IPR035522">
    <property type="entry name" value="Sho1_SH3"/>
</dbReference>
<evidence type="ECO:0000256" key="6">
    <source>
        <dbReference type="ARBA" id="ARBA00022989"/>
    </source>
</evidence>
<dbReference type="SMART" id="SM00326">
    <property type="entry name" value="SH3"/>
    <property type="match status" value="1"/>
</dbReference>
<evidence type="ECO:0000256" key="7">
    <source>
        <dbReference type="ARBA" id="ARBA00023016"/>
    </source>
</evidence>
<evidence type="ECO:0000256" key="5">
    <source>
        <dbReference type="ARBA" id="ARBA00022692"/>
    </source>
</evidence>
<feature type="compositionally biased region" description="Low complexity" evidence="10">
    <location>
        <begin position="196"/>
        <end position="214"/>
    </location>
</feature>
<evidence type="ECO:0000256" key="4">
    <source>
        <dbReference type="ARBA" id="ARBA00022475"/>
    </source>
</evidence>
<feature type="transmembrane region" description="Helical" evidence="11">
    <location>
        <begin position="44"/>
        <end position="68"/>
    </location>
</feature>
<feature type="transmembrane region" description="Helical" evidence="11">
    <location>
        <begin position="74"/>
        <end position="91"/>
    </location>
</feature>
<dbReference type="Proteomes" id="UP001215280">
    <property type="component" value="Unassembled WGS sequence"/>
</dbReference>